<evidence type="ECO:0000256" key="7">
    <source>
        <dbReference type="ARBA" id="ARBA00022989"/>
    </source>
</evidence>
<feature type="domain" description="Inward rectifier potassium channel C-terminal" evidence="13">
    <location>
        <begin position="204"/>
        <end position="357"/>
    </location>
</feature>
<organism evidence="14 15">
    <name type="scientific">Chromobacterium amazonense</name>
    <dbReference type="NCBI Taxonomy" id="1382803"/>
    <lineage>
        <taxon>Bacteria</taxon>
        <taxon>Pseudomonadati</taxon>
        <taxon>Pseudomonadota</taxon>
        <taxon>Betaproteobacteria</taxon>
        <taxon>Neisseriales</taxon>
        <taxon>Chromobacteriaceae</taxon>
        <taxon>Chromobacterium</taxon>
    </lineage>
</organism>
<keyword evidence="2" id="KW-0813">Transport</keyword>
<evidence type="ECO:0000256" key="11">
    <source>
        <dbReference type="SAM" id="Phobius"/>
    </source>
</evidence>
<dbReference type="SUPFAM" id="SSF81324">
    <property type="entry name" value="Voltage-gated potassium channels"/>
    <property type="match status" value="1"/>
</dbReference>
<keyword evidence="3" id="KW-0633">Potassium transport</keyword>
<evidence type="ECO:0000256" key="4">
    <source>
        <dbReference type="ARBA" id="ARBA00022692"/>
    </source>
</evidence>
<evidence type="ECO:0000256" key="3">
    <source>
        <dbReference type="ARBA" id="ARBA00022538"/>
    </source>
</evidence>
<dbReference type="Pfam" id="PF17655">
    <property type="entry name" value="IRK_C"/>
    <property type="match status" value="1"/>
</dbReference>
<keyword evidence="5" id="KW-0851">Voltage-gated channel</keyword>
<dbReference type="EMBL" id="JAVFJF020000084">
    <property type="protein sequence ID" value="MEJ8676949.1"/>
    <property type="molecule type" value="Genomic_DNA"/>
</dbReference>
<keyword evidence="15" id="KW-1185">Reference proteome</keyword>
<reference evidence="14 15" key="1">
    <citation type="submission" date="2023-12" db="EMBL/GenBank/DDBJ databases">
        <title>Evaluation and characterization of a potential secondary metabolite violacein from indigenous Chromobacterium amazonense SAM215.</title>
        <authorList>
            <person name="Tarafdar M.R."/>
            <person name="Abedin S.M."/>
            <person name="Atiqua A."/>
            <person name="Saha A."/>
            <person name="Khan S.N."/>
        </authorList>
    </citation>
    <scope>NUCLEOTIDE SEQUENCE [LARGE SCALE GENOMIC DNA]</scope>
    <source>
        <strain evidence="14 15">SAM215</strain>
    </source>
</reference>
<dbReference type="Gene3D" id="2.60.40.1400">
    <property type="entry name" value="G protein-activated inward rectifier potassium channel 1"/>
    <property type="match status" value="1"/>
</dbReference>
<evidence type="ECO:0000256" key="6">
    <source>
        <dbReference type="ARBA" id="ARBA00022958"/>
    </source>
</evidence>
<dbReference type="InterPro" id="IPR013518">
    <property type="entry name" value="K_chnl_inward-rec_Kir_cyto"/>
</dbReference>
<evidence type="ECO:0000313" key="14">
    <source>
        <dbReference type="EMBL" id="MEJ8676949.1"/>
    </source>
</evidence>
<keyword evidence="4 11" id="KW-0812">Transmembrane</keyword>
<proteinExistence type="predicted"/>
<keyword evidence="9 11" id="KW-0472">Membrane</keyword>
<comment type="caution">
    <text evidence="14">The sequence shown here is derived from an EMBL/GenBank/DDBJ whole genome shotgun (WGS) entry which is preliminary data.</text>
</comment>
<feature type="domain" description="Potassium channel" evidence="12">
    <location>
        <begin position="125"/>
        <end position="196"/>
    </location>
</feature>
<evidence type="ECO:0000259" key="12">
    <source>
        <dbReference type="Pfam" id="PF07885"/>
    </source>
</evidence>
<evidence type="ECO:0000256" key="5">
    <source>
        <dbReference type="ARBA" id="ARBA00022882"/>
    </source>
</evidence>
<dbReference type="InterPro" id="IPR014756">
    <property type="entry name" value="Ig_E-set"/>
</dbReference>
<feature type="non-terminal residue" evidence="14">
    <location>
        <position position="1"/>
    </location>
</feature>
<dbReference type="PANTHER" id="PTHR11767">
    <property type="entry name" value="INWARD RECTIFIER POTASSIUM CHANNEL"/>
    <property type="match status" value="1"/>
</dbReference>
<gene>
    <name evidence="14" type="ORF">QCL97_019645</name>
</gene>
<evidence type="ECO:0000259" key="13">
    <source>
        <dbReference type="Pfam" id="PF17655"/>
    </source>
</evidence>
<protein>
    <submittedName>
        <fullName evidence="14">Ion channel</fullName>
    </submittedName>
</protein>
<feature type="transmembrane region" description="Helical" evidence="11">
    <location>
        <begin position="172"/>
        <end position="194"/>
    </location>
</feature>
<name>A0ABU8V6Z3_9NEIS</name>
<dbReference type="Pfam" id="PF07885">
    <property type="entry name" value="Ion_trans_2"/>
    <property type="match status" value="1"/>
</dbReference>
<evidence type="ECO:0000256" key="8">
    <source>
        <dbReference type="ARBA" id="ARBA00023065"/>
    </source>
</evidence>
<evidence type="ECO:0000256" key="9">
    <source>
        <dbReference type="ARBA" id="ARBA00023136"/>
    </source>
</evidence>
<dbReference type="SUPFAM" id="SSF81296">
    <property type="entry name" value="E set domains"/>
    <property type="match status" value="1"/>
</dbReference>
<evidence type="ECO:0000256" key="10">
    <source>
        <dbReference type="ARBA" id="ARBA00023303"/>
    </source>
</evidence>
<sequence>RHVKVGHRQTPHTTKPSSTELGFALCAHPNSQVPAIALSFARMAAIDVYLHPSHNQPLQTSTWWRQMVTRSSKPARRIEAGGRSLFIHSLPRHSLHDLYHYCMTISWPRFYLFIAAAFIALNLLFAGLYQLQAGGIANQFPPGFLGAFFFSVETLATVGYGDMHPQTLYTHWISMLEIFIGMMSIALITGVTFARFSRPRARIVFTSSPVVRPLNGEPVLMLRAANARNNVIIDASARLRLLQQEVTAEGTTFRKLYDLTLVRDEHPMFVLGWTLMHKIDERSPLYQRDADSLAAVKAQLILSINGMDETTIQPMVARHTFSHQDIRWNHAFADLIYTDEHENDHVDYQRLQEVRPLPSAKD</sequence>
<accession>A0ABU8V6Z3</accession>
<dbReference type="Proteomes" id="UP001224516">
    <property type="component" value="Unassembled WGS sequence"/>
</dbReference>
<keyword evidence="7 11" id="KW-1133">Transmembrane helix</keyword>
<dbReference type="InterPro" id="IPR041647">
    <property type="entry name" value="IRK_C"/>
</dbReference>
<feature type="transmembrane region" description="Helical" evidence="11">
    <location>
        <begin position="110"/>
        <end position="131"/>
    </location>
</feature>
<keyword evidence="10" id="KW-0407">Ion channel</keyword>
<keyword evidence="6" id="KW-0630">Potassium</keyword>
<dbReference type="PANTHER" id="PTHR11767:SF102">
    <property type="entry name" value="INWARDLY RECTIFYING POTASSIUM CHANNEL 1, ISOFORM F"/>
    <property type="match status" value="1"/>
</dbReference>
<comment type="subcellular location">
    <subcellularLocation>
        <location evidence="1">Membrane</location>
        <topology evidence="1">Multi-pass membrane protein</topology>
    </subcellularLocation>
</comment>
<dbReference type="PRINTS" id="PR01320">
    <property type="entry name" value="KIRCHANNEL"/>
</dbReference>
<dbReference type="RefSeq" id="WP_340225117.1">
    <property type="nucleotide sequence ID" value="NZ_JAVFJF020000084.1"/>
</dbReference>
<dbReference type="Gene3D" id="1.10.287.70">
    <property type="match status" value="1"/>
</dbReference>
<evidence type="ECO:0000256" key="2">
    <source>
        <dbReference type="ARBA" id="ARBA00022448"/>
    </source>
</evidence>
<dbReference type="InterPro" id="IPR013099">
    <property type="entry name" value="K_chnl_dom"/>
</dbReference>
<keyword evidence="8" id="KW-0406">Ion transport</keyword>
<evidence type="ECO:0000256" key="1">
    <source>
        <dbReference type="ARBA" id="ARBA00004141"/>
    </source>
</evidence>
<evidence type="ECO:0000313" key="15">
    <source>
        <dbReference type="Proteomes" id="UP001224516"/>
    </source>
</evidence>
<dbReference type="InterPro" id="IPR016449">
    <property type="entry name" value="K_chnl_inward-rec_Kir"/>
</dbReference>